<dbReference type="GO" id="GO:0015572">
    <property type="term" value="F:N-acetylglucosamine transmembrane transporter activity"/>
    <property type="evidence" value="ECO:0007669"/>
    <property type="project" value="InterPro"/>
</dbReference>
<evidence type="ECO:0000259" key="14">
    <source>
        <dbReference type="PROSITE" id="PS51103"/>
    </source>
</evidence>
<feature type="transmembrane region" description="Helical" evidence="12">
    <location>
        <begin position="312"/>
        <end position="331"/>
    </location>
</feature>
<evidence type="ECO:0000256" key="12">
    <source>
        <dbReference type="SAM" id="Phobius"/>
    </source>
</evidence>
<keyword evidence="4" id="KW-0762">Sugar transport</keyword>
<dbReference type="GO" id="GO:0016301">
    <property type="term" value="F:kinase activity"/>
    <property type="evidence" value="ECO:0007669"/>
    <property type="project" value="UniProtKB-KW"/>
</dbReference>
<proteinExistence type="predicted"/>
<geneLocation type="plasmid" evidence="15 16">
    <name>pHIC</name>
</geneLocation>
<keyword evidence="2" id="KW-0813">Transport</keyword>
<dbReference type="Pfam" id="PF02378">
    <property type="entry name" value="PTS_EIIC"/>
    <property type="match status" value="1"/>
</dbReference>
<evidence type="ECO:0000256" key="1">
    <source>
        <dbReference type="ARBA" id="ARBA00004651"/>
    </source>
</evidence>
<dbReference type="KEGG" id="haby:HLVA_21510"/>
<dbReference type="InterPro" id="IPR013013">
    <property type="entry name" value="PTS_EIIC_1"/>
</dbReference>
<dbReference type="GO" id="GO:0015764">
    <property type="term" value="P:N-acetylglucosamine transport"/>
    <property type="evidence" value="ECO:0007669"/>
    <property type="project" value="TreeGrafter"/>
</dbReference>
<accession>A0AAU9DND7</accession>
<feature type="transmembrane region" description="Helical" evidence="12">
    <location>
        <begin position="46"/>
        <end position="63"/>
    </location>
</feature>
<evidence type="ECO:0000256" key="5">
    <source>
        <dbReference type="ARBA" id="ARBA00022679"/>
    </source>
</evidence>
<dbReference type="InterPro" id="IPR050429">
    <property type="entry name" value="PTS_Glucose_EIICBA"/>
</dbReference>
<evidence type="ECO:0000313" key="16">
    <source>
        <dbReference type="Proteomes" id="UP001321582"/>
    </source>
</evidence>
<dbReference type="Pfam" id="PF00367">
    <property type="entry name" value="PTS_EIIB"/>
    <property type="match status" value="1"/>
</dbReference>
<evidence type="ECO:0000256" key="2">
    <source>
        <dbReference type="ARBA" id="ARBA00022448"/>
    </source>
</evidence>
<keyword evidence="5" id="KW-0808">Transferase</keyword>
<keyword evidence="7 12" id="KW-0812">Transmembrane</keyword>
<dbReference type="InterPro" id="IPR010974">
    <property type="entry name" value="PTS_IIBC_nag"/>
</dbReference>
<name>A0AAU9DND7_9FUSO</name>
<keyword evidence="9 12" id="KW-1133">Transmembrane helix</keyword>
<dbReference type="Proteomes" id="UP001321582">
    <property type="component" value="Plasmid pHIC"/>
</dbReference>
<protein>
    <submittedName>
        <fullName evidence="15">Pts system, N-acetylglucosamine-specific iibc component</fullName>
    </submittedName>
</protein>
<feature type="transmembrane region" description="Helical" evidence="12">
    <location>
        <begin position="12"/>
        <end position="34"/>
    </location>
</feature>
<dbReference type="InterPro" id="IPR001996">
    <property type="entry name" value="PTS_IIB_1"/>
</dbReference>
<dbReference type="GO" id="GO:0009401">
    <property type="term" value="P:phosphoenolpyruvate-dependent sugar phosphotransferase system"/>
    <property type="evidence" value="ECO:0007669"/>
    <property type="project" value="UniProtKB-KW"/>
</dbReference>
<evidence type="ECO:0000256" key="11">
    <source>
        <dbReference type="PROSITE-ProRule" id="PRU00421"/>
    </source>
</evidence>
<keyword evidence="10 12" id="KW-0472">Membrane</keyword>
<comment type="subcellular location">
    <subcellularLocation>
        <location evidence="1">Cell membrane</location>
        <topology evidence="1">Multi-pass membrane protein</topology>
    </subcellularLocation>
</comment>
<feature type="transmembrane region" description="Helical" evidence="12">
    <location>
        <begin position="225"/>
        <end position="248"/>
    </location>
</feature>
<dbReference type="PANTHER" id="PTHR30009">
    <property type="entry name" value="CYTOCHROME C-TYPE SYNTHESIS PROTEIN AND PTS TRANSMEMBRANE COMPONENT"/>
    <property type="match status" value="1"/>
</dbReference>
<dbReference type="GO" id="GO:0008982">
    <property type="term" value="F:protein-N(PI)-phosphohistidine-sugar phosphotransferase activity"/>
    <property type="evidence" value="ECO:0007669"/>
    <property type="project" value="InterPro"/>
</dbReference>
<organism evidence="15 16">
    <name type="scientific">Haliovirga abyssi</name>
    <dbReference type="NCBI Taxonomy" id="2996794"/>
    <lineage>
        <taxon>Bacteria</taxon>
        <taxon>Fusobacteriati</taxon>
        <taxon>Fusobacteriota</taxon>
        <taxon>Fusobacteriia</taxon>
        <taxon>Fusobacteriales</taxon>
        <taxon>Haliovirgaceae</taxon>
        <taxon>Haliovirga</taxon>
    </lineage>
</organism>
<dbReference type="GO" id="GO:0090563">
    <property type="term" value="F:protein-phosphocysteine-sugar phosphotransferase activity"/>
    <property type="evidence" value="ECO:0007669"/>
    <property type="project" value="TreeGrafter"/>
</dbReference>
<evidence type="ECO:0000256" key="4">
    <source>
        <dbReference type="ARBA" id="ARBA00022597"/>
    </source>
</evidence>
<dbReference type="NCBIfam" id="TIGR00826">
    <property type="entry name" value="EIIB_glc"/>
    <property type="match status" value="1"/>
</dbReference>
<dbReference type="EMBL" id="AP027060">
    <property type="protein sequence ID" value="BDU51582.1"/>
    <property type="molecule type" value="Genomic_DNA"/>
</dbReference>
<dbReference type="Gene3D" id="3.30.1360.60">
    <property type="entry name" value="Glucose permease domain IIB"/>
    <property type="match status" value="1"/>
</dbReference>
<keyword evidence="6" id="KW-0598">Phosphotransferase system</keyword>
<feature type="domain" description="PTS EIIB type-1" evidence="13">
    <location>
        <begin position="382"/>
        <end position="458"/>
    </location>
</feature>
<gene>
    <name evidence="15" type="primary">nagE</name>
    <name evidence="15" type="ORF">HLVA_21510</name>
</gene>
<evidence type="ECO:0000256" key="6">
    <source>
        <dbReference type="ARBA" id="ARBA00022683"/>
    </source>
</evidence>
<feature type="transmembrane region" description="Helical" evidence="12">
    <location>
        <begin position="337"/>
        <end position="358"/>
    </location>
</feature>
<feature type="transmembrane region" description="Helical" evidence="12">
    <location>
        <begin position="260"/>
        <end position="277"/>
    </location>
</feature>
<evidence type="ECO:0000313" key="15">
    <source>
        <dbReference type="EMBL" id="BDU51582.1"/>
    </source>
</evidence>
<evidence type="ECO:0000256" key="8">
    <source>
        <dbReference type="ARBA" id="ARBA00022777"/>
    </source>
</evidence>
<feature type="transmembrane region" description="Helical" evidence="12">
    <location>
        <begin position="94"/>
        <end position="110"/>
    </location>
</feature>
<dbReference type="InterPro" id="IPR036878">
    <property type="entry name" value="Glu_permease_IIB"/>
</dbReference>
<dbReference type="PANTHER" id="PTHR30009:SF4">
    <property type="entry name" value="PTS SYSTEM N-ACETYLGLUCOSAMINE-SPECIFIC EIICBA COMPONENT"/>
    <property type="match status" value="1"/>
</dbReference>
<dbReference type="CDD" id="cd00212">
    <property type="entry name" value="PTS_IIB_glc"/>
    <property type="match status" value="1"/>
</dbReference>
<dbReference type="GO" id="GO:0005886">
    <property type="term" value="C:plasma membrane"/>
    <property type="evidence" value="ECO:0007669"/>
    <property type="project" value="UniProtKB-SubCell"/>
</dbReference>
<dbReference type="InterPro" id="IPR003352">
    <property type="entry name" value="PTS_EIIC"/>
</dbReference>
<keyword evidence="3" id="KW-1003">Cell membrane</keyword>
<dbReference type="AlphaFoldDB" id="A0AAU9DND7"/>
<dbReference type="PROSITE" id="PS01035">
    <property type="entry name" value="PTS_EIIB_TYPE_1_CYS"/>
    <property type="match status" value="1"/>
</dbReference>
<feature type="transmembrane region" description="Helical" evidence="12">
    <location>
        <begin position="130"/>
        <end position="153"/>
    </location>
</feature>
<keyword evidence="8" id="KW-0418">Kinase</keyword>
<keyword evidence="16" id="KW-1185">Reference proteome</keyword>
<feature type="transmembrane region" description="Helical" evidence="12">
    <location>
        <begin position="70"/>
        <end position="88"/>
    </location>
</feature>
<dbReference type="NCBIfam" id="TIGR01998">
    <property type="entry name" value="PTS-II-BC-nag"/>
    <property type="match status" value="1"/>
</dbReference>
<evidence type="ECO:0000256" key="10">
    <source>
        <dbReference type="ARBA" id="ARBA00023136"/>
    </source>
</evidence>
<sequence>MNSFSKVQQLGKALMLPVAVLPIAAILLRFGVLWHMSFMQAGGDAIFSNLALIFGIGVAVGLAKDNAGAAGLAGAVGHLVLVAGTKAINPDINMGVLSGIIGGIVGAAMYNKYHKIQLPEWLGFFGGRRFVPIATSLVTLAIAYVFGYVWPIIQSGIDFVGNWMMTSGPVGLFTFGFLNRLLIPLGLHHILNSIAWFVFGSFDYIKEGAKLVAHGDLNRFFAGDPHAGIFMAGFYPIMMFGLPAAAAAMYTAAKKENKKAVAGMLFSVAFTAFLTGITEPIEFMFMFLAPVLYFIHAVLTGVSMAIVGSMGILHGFGFSAGLIDFLVNMGLATKGWLLIPIGLVFAVVYYFLFLGFILKFNIPTPGREGDEDMIDNGVADTSELAAKVLEALGGGHNLTSVDSCITRLRLEVKNRDIIDEKALKDLGAKGVLKPGQTSVQVIFGAKAEIIAQEIRSLI</sequence>
<evidence type="ECO:0000256" key="9">
    <source>
        <dbReference type="ARBA" id="ARBA00022989"/>
    </source>
</evidence>
<dbReference type="SUPFAM" id="SSF55604">
    <property type="entry name" value="Glucose permease domain IIB"/>
    <property type="match status" value="1"/>
</dbReference>
<dbReference type="PROSITE" id="PS51098">
    <property type="entry name" value="PTS_EIIB_TYPE_1"/>
    <property type="match status" value="1"/>
</dbReference>
<feature type="active site" description="Phosphocysteine intermediate; for EIIB activity" evidence="11">
    <location>
        <position position="404"/>
    </location>
</feature>
<feature type="transmembrane region" description="Helical" evidence="12">
    <location>
        <begin position="159"/>
        <end position="178"/>
    </location>
</feature>
<reference evidence="15 16" key="1">
    <citation type="submission" date="2022-11" db="EMBL/GenBank/DDBJ databases">
        <title>Haliovirga abyssi gen. nov., sp. nov., a mesophilic fermentative bacterium isolated from the Iheya North hydrothermal field and the proposal of Haliovirgaceae fam. nov.</title>
        <authorList>
            <person name="Miyazaki U."/>
            <person name="Tame A."/>
            <person name="Miyazaki J."/>
            <person name="Takai K."/>
            <person name="Sawayama S."/>
            <person name="Kitajima M."/>
            <person name="Okamoto A."/>
            <person name="Nakagawa S."/>
        </authorList>
    </citation>
    <scope>NUCLEOTIDE SEQUENCE [LARGE SCALE GENOMIC DNA]</scope>
    <source>
        <strain evidence="15 16">IC12</strain>
        <plasmid evidence="15 16">pHIC</plasmid>
    </source>
</reference>
<evidence type="ECO:0000256" key="3">
    <source>
        <dbReference type="ARBA" id="ARBA00022475"/>
    </source>
</evidence>
<keyword evidence="15" id="KW-0614">Plasmid</keyword>
<evidence type="ECO:0000256" key="7">
    <source>
        <dbReference type="ARBA" id="ARBA00022692"/>
    </source>
</evidence>
<feature type="domain" description="PTS EIIC type-1" evidence="14">
    <location>
        <begin position="1"/>
        <end position="369"/>
    </location>
</feature>
<evidence type="ECO:0000259" key="13">
    <source>
        <dbReference type="PROSITE" id="PS51098"/>
    </source>
</evidence>
<dbReference type="PROSITE" id="PS51103">
    <property type="entry name" value="PTS_EIIC_TYPE_1"/>
    <property type="match status" value="1"/>
</dbReference>
<dbReference type="GO" id="GO:0019866">
    <property type="term" value="C:organelle inner membrane"/>
    <property type="evidence" value="ECO:0007669"/>
    <property type="project" value="InterPro"/>
</dbReference>
<dbReference type="RefSeq" id="WP_307905660.1">
    <property type="nucleotide sequence ID" value="NZ_AP027060.1"/>
</dbReference>
<dbReference type="InterPro" id="IPR018113">
    <property type="entry name" value="PTrfase_EIIB_Cys"/>
</dbReference>